<name>A0A5B8VXC4_9SPHI</name>
<sequence length="203" mass="22674">MKILKNPLLYLGILLIVTIVAFTNKETQATQPWGVGDVVYSILDSDLFAKTHTGKWVLLDGKPLDKNTQLYKLLDTHNVINVLQVVDGYTILPDARGVFIRGINNKRPSLTGDPDGERIVGRYQNDIVGPHSHGWTGEAGYMGGYGYPDNAERRWTEEGLKKDPKFEKDRYVASAQKDYSISGVGGETRPKNIALYTYIKVSE</sequence>
<keyword evidence="2" id="KW-1185">Reference proteome</keyword>
<evidence type="ECO:0000313" key="2">
    <source>
        <dbReference type="Proteomes" id="UP000321362"/>
    </source>
</evidence>
<proteinExistence type="predicted"/>
<dbReference type="Proteomes" id="UP000321362">
    <property type="component" value="Chromosome"/>
</dbReference>
<organism evidence="1 2">
    <name type="scientific">Mucilaginibacter ginsenosidivorax</name>
    <dbReference type="NCBI Taxonomy" id="862126"/>
    <lineage>
        <taxon>Bacteria</taxon>
        <taxon>Pseudomonadati</taxon>
        <taxon>Bacteroidota</taxon>
        <taxon>Sphingobacteriia</taxon>
        <taxon>Sphingobacteriales</taxon>
        <taxon>Sphingobacteriaceae</taxon>
        <taxon>Mucilaginibacter</taxon>
    </lineage>
</organism>
<dbReference type="EMBL" id="CP042437">
    <property type="protein sequence ID" value="QEC75861.1"/>
    <property type="molecule type" value="Genomic_DNA"/>
</dbReference>
<dbReference type="SUPFAM" id="SSF88874">
    <property type="entry name" value="Receptor-binding domain of short tail fibre protein gp12"/>
    <property type="match status" value="1"/>
</dbReference>
<protein>
    <recommendedName>
        <fullName evidence="3">Tail fiber protein</fullName>
    </recommendedName>
</protein>
<gene>
    <name evidence="1" type="ORF">FSB76_07840</name>
</gene>
<evidence type="ECO:0008006" key="3">
    <source>
        <dbReference type="Google" id="ProtNLM"/>
    </source>
</evidence>
<accession>A0A5B8VXC4</accession>
<dbReference type="KEGG" id="mgk:FSB76_07840"/>
<dbReference type="OrthoDB" id="9810174at2"/>
<dbReference type="RefSeq" id="WP_147053047.1">
    <property type="nucleotide sequence ID" value="NZ_CP042437.1"/>
</dbReference>
<reference evidence="1 2" key="1">
    <citation type="journal article" date="2013" name="J. Microbiol.">
        <title>Mucilaginibacter ginsenosidivorax sp. nov., with ginsenoside converting activity isolated from sediment.</title>
        <authorList>
            <person name="Kim J.K."/>
            <person name="Choi T.E."/>
            <person name="Liu Q.M."/>
            <person name="Park H.Y."/>
            <person name="Yi T.H."/>
            <person name="Yoon M.H."/>
            <person name="Kim S.C."/>
            <person name="Im W.T."/>
        </authorList>
    </citation>
    <scope>NUCLEOTIDE SEQUENCE [LARGE SCALE GENOMIC DNA]</scope>
    <source>
        <strain evidence="1 2">KHI28</strain>
    </source>
</reference>
<evidence type="ECO:0000313" key="1">
    <source>
        <dbReference type="EMBL" id="QEC75861.1"/>
    </source>
</evidence>
<dbReference type="AlphaFoldDB" id="A0A5B8VXC4"/>